<protein>
    <submittedName>
        <fullName evidence="1">Uncharacterized protein</fullName>
    </submittedName>
</protein>
<dbReference type="OrthoDB" id="10348819at2759"/>
<sequence>MAAGPPGDRINKQIISLSFDHDLLKKQFLELQNQSEQILQYLKMMAPRTPSLRISCRLIMPGSIRRQKSMSHVIPRLAKSRGG</sequence>
<dbReference type="EMBL" id="JXTC01000611">
    <property type="protein sequence ID" value="PON43613.1"/>
    <property type="molecule type" value="Genomic_DNA"/>
</dbReference>
<dbReference type="AlphaFoldDB" id="A0A2P5B4C1"/>
<dbReference type="InParanoid" id="A0A2P5B4C1"/>
<gene>
    <name evidence="1" type="ORF">TorRG33x02_333530</name>
</gene>
<accession>A0A2P5B4C1</accession>
<dbReference type="Proteomes" id="UP000237000">
    <property type="component" value="Unassembled WGS sequence"/>
</dbReference>
<name>A0A2P5B4C1_TREOI</name>
<feature type="non-terminal residue" evidence="1">
    <location>
        <position position="83"/>
    </location>
</feature>
<evidence type="ECO:0000313" key="1">
    <source>
        <dbReference type="EMBL" id="PON43613.1"/>
    </source>
</evidence>
<comment type="caution">
    <text evidence="1">The sequence shown here is derived from an EMBL/GenBank/DDBJ whole genome shotgun (WGS) entry which is preliminary data.</text>
</comment>
<reference evidence="2" key="1">
    <citation type="submission" date="2016-06" db="EMBL/GenBank/DDBJ databases">
        <title>Parallel loss of symbiosis genes in relatives of nitrogen-fixing non-legume Parasponia.</title>
        <authorList>
            <person name="Van Velzen R."/>
            <person name="Holmer R."/>
            <person name="Bu F."/>
            <person name="Rutten L."/>
            <person name="Van Zeijl A."/>
            <person name="Liu W."/>
            <person name="Santuari L."/>
            <person name="Cao Q."/>
            <person name="Sharma T."/>
            <person name="Shen D."/>
            <person name="Roswanjaya Y."/>
            <person name="Wardhani T."/>
            <person name="Kalhor M.S."/>
            <person name="Jansen J."/>
            <person name="Van den Hoogen J."/>
            <person name="Gungor B."/>
            <person name="Hartog M."/>
            <person name="Hontelez J."/>
            <person name="Verver J."/>
            <person name="Yang W.-C."/>
            <person name="Schijlen E."/>
            <person name="Repin R."/>
            <person name="Schilthuizen M."/>
            <person name="Schranz E."/>
            <person name="Heidstra R."/>
            <person name="Miyata K."/>
            <person name="Fedorova E."/>
            <person name="Kohlen W."/>
            <person name="Bisseling T."/>
            <person name="Smit S."/>
            <person name="Geurts R."/>
        </authorList>
    </citation>
    <scope>NUCLEOTIDE SEQUENCE [LARGE SCALE GENOMIC DNA]</scope>
    <source>
        <strain evidence="2">cv. RG33-2</strain>
    </source>
</reference>
<proteinExistence type="predicted"/>
<keyword evidence="2" id="KW-1185">Reference proteome</keyword>
<evidence type="ECO:0000313" key="2">
    <source>
        <dbReference type="Proteomes" id="UP000237000"/>
    </source>
</evidence>
<organism evidence="1 2">
    <name type="scientific">Trema orientale</name>
    <name type="common">Charcoal tree</name>
    <name type="synonym">Celtis orientalis</name>
    <dbReference type="NCBI Taxonomy" id="63057"/>
    <lineage>
        <taxon>Eukaryota</taxon>
        <taxon>Viridiplantae</taxon>
        <taxon>Streptophyta</taxon>
        <taxon>Embryophyta</taxon>
        <taxon>Tracheophyta</taxon>
        <taxon>Spermatophyta</taxon>
        <taxon>Magnoliopsida</taxon>
        <taxon>eudicotyledons</taxon>
        <taxon>Gunneridae</taxon>
        <taxon>Pentapetalae</taxon>
        <taxon>rosids</taxon>
        <taxon>fabids</taxon>
        <taxon>Rosales</taxon>
        <taxon>Cannabaceae</taxon>
        <taxon>Trema</taxon>
    </lineage>
</organism>